<accession>A0A285N9Z6</accession>
<dbReference type="EC" id="6.3.4.20" evidence="9 11"/>
<dbReference type="GO" id="GO:0008270">
    <property type="term" value="F:zinc ion binding"/>
    <property type="evidence" value="ECO:0007669"/>
    <property type="project" value="UniProtKB-UniRule"/>
</dbReference>
<dbReference type="AlphaFoldDB" id="A0A285N9Z6"/>
<dbReference type="InterPro" id="IPR018317">
    <property type="entry name" value="QueC"/>
</dbReference>
<sequence length="228" mass="25168">MKQESKIIVLVSGGMDSATLLWLAKEKFSKVYAISFDYGQKHKIELDFAKQLTEEAGVEKHFIVDVPHLKGIEGSALTDEKIEVPSEEYPEGPPITTVPMRNLNFLAIAASFADVYEIENIGIGIHSVDSPYPDCRAEFASSAEAAINASSVMVAKKKNRITVWTPFLGMTKAEVLKTGLRLGVPYEKTYSCYRGTIPPCGECATCRQREEAFKEAGIEDPTKKLEGR</sequence>
<comment type="cofactor">
    <cofactor evidence="11">
        <name>Zn(2+)</name>
        <dbReference type="ChEBI" id="CHEBI:29105"/>
    </cofactor>
    <text evidence="11">Binds 1 zinc ion per subunit.</text>
</comment>
<evidence type="ECO:0000256" key="1">
    <source>
        <dbReference type="ARBA" id="ARBA00005061"/>
    </source>
</evidence>
<keyword evidence="13" id="KW-1185">Reference proteome</keyword>
<dbReference type="Pfam" id="PF06508">
    <property type="entry name" value="QueC"/>
    <property type="match status" value="1"/>
</dbReference>
<dbReference type="CDD" id="cd01995">
    <property type="entry name" value="QueC-like"/>
    <property type="match status" value="1"/>
</dbReference>
<dbReference type="PANTHER" id="PTHR42914">
    <property type="entry name" value="7-CYANO-7-DEAZAGUANINE SYNTHASE"/>
    <property type="match status" value="1"/>
</dbReference>
<comment type="similarity">
    <text evidence="8 11">Belongs to the QueC family.</text>
</comment>
<feature type="binding site" evidence="11">
    <location>
        <position position="192"/>
    </location>
    <ligand>
        <name>Zn(2+)</name>
        <dbReference type="ChEBI" id="CHEBI:29105"/>
    </ligand>
</feature>
<dbReference type="PIRSF" id="PIRSF006293">
    <property type="entry name" value="ExsB"/>
    <property type="match status" value="1"/>
</dbReference>
<evidence type="ECO:0000256" key="3">
    <source>
        <dbReference type="ARBA" id="ARBA00022723"/>
    </source>
</evidence>
<name>A0A285N9Z6_9AQUI</name>
<comment type="function">
    <text evidence="11">Catalyzes the ATP-dependent conversion of 7-carboxy-7-deazaguanine (CDG) to 7-cyano-7-deazaguanine (preQ(0)).</text>
</comment>
<evidence type="ECO:0000256" key="9">
    <source>
        <dbReference type="ARBA" id="ARBA00039149"/>
    </source>
</evidence>
<feature type="binding site" evidence="11">
    <location>
        <position position="206"/>
    </location>
    <ligand>
        <name>Zn(2+)</name>
        <dbReference type="ChEBI" id="CHEBI:29105"/>
    </ligand>
</feature>
<dbReference type="InterPro" id="IPR014729">
    <property type="entry name" value="Rossmann-like_a/b/a_fold"/>
</dbReference>
<dbReference type="EMBL" id="OBEI01000002">
    <property type="protein sequence ID" value="SNZ06324.1"/>
    <property type="molecule type" value="Genomic_DNA"/>
</dbReference>
<comment type="pathway">
    <text evidence="1 11">Purine metabolism; 7-cyano-7-deazaguanine biosynthesis.</text>
</comment>
<dbReference type="SUPFAM" id="SSF52402">
    <property type="entry name" value="Adenine nucleotide alpha hydrolases-like"/>
    <property type="match status" value="1"/>
</dbReference>
<evidence type="ECO:0000256" key="7">
    <source>
        <dbReference type="ARBA" id="ARBA00022840"/>
    </source>
</evidence>
<keyword evidence="4 11" id="KW-0547">Nucleotide-binding</keyword>
<feature type="binding site" evidence="11">
    <location>
        <begin position="11"/>
        <end position="21"/>
    </location>
    <ligand>
        <name>ATP</name>
        <dbReference type="ChEBI" id="CHEBI:30616"/>
    </ligand>
</feature>
<feature type="binding site" evidence="11">
    <location>
        <position position="203"/>
    </location>
    <ligand>
        <name>Zn(2+)</name>
        <dbReference type="ChEBI" id="CHEBI:29105"/>
    </ligand>
</feature>
<dbReference type="RefSeq" id="WP_096999825.1">
    <property type="nucleotide sequence ID" value="NZ_OBEI01000002.1"/>
</dbReference>
<keyword evidence="7 11" id="KW-0067">ATP-binding</keyword>
<keyword evidence="3 11" id="KW-0479">Metal-binding</keyword>
<dbReference type="Proteomes" id="UP000219036">
    <property type="component" value="Unassembled WGS sequence"/>
</dbReference>
<dbReference type="GO" id="GO:0016879">
    <property type="term" value="F:ligase activity, forming carbon-nitrogen bonds"/>
    <property type="evidence" value="ECO:0007669"/>
    <property type="project" value="UniProtKB-UniRule"/>
</dbReference>
<evidence type="ECO:0000256" key="11">
    <source>
        <dbReference type="HAMAP-Rule" id="MF_01633"/>
    </source>
</evidence>
<reference evidence="13" key="1">
    <citation type="submission" date="2017-09" db="EMBL/GenBank/DDBJ databases">
        <authorList>
            <person name="Varghese N."/>
            <person name="Submissions S."/>
        </authorList>
    </citation>
    <scope>NUCLEOTIDE SEQUENCE [LARGE SCALE GENOMIC DNA]</scope>
    <source>
        <strain evidence="13">DSM 15103</strain>
    </source>
</reference>
<keyword evidence="5 11" id="KW-0671">Queuosine biosynthesis</keyword>
<proteinExistence type="inferred from homology"/>
<dbReference type="NCBIfam" id="TIGR00364">
    <property type="entry name" value="7-cyano-7-deazaguanine synthase QueC"/>
    <property type="match status" value="1"/>
</dbReference>
<evidence type="ECO:0000256" key="8">
    <source>
        <dbReference type="ARBA" id="ARBA00037993"/>
    </source>
</evidence>
<keyword evidence="6 11" id="KW-0862">Zinc</keyword>
<evidence type="ECO:0000256" key="10">
    <source>
        <dbReference type="ARBA" id="ARBA00047890"/>
    </source>
</evidence>
<feature type="binding site" evidence="11">
    <location>
        <position position="200"/>
    </location>
    <ligand>
        <name>Zn(2+)</name>
        <dbReference type="ChEBI" id="CHEBI:29105"/>
    </ligand>
</feature>
<dbReference type="Gene3D" id="3.40.50.620">
    <property type="entry name" value="HUPs"/>
    <property type="match status" value="1"/>
</dbReference>
<dbReference type="PANTHER" id="PTHR42914:SF1">
    <property type="entry name" value="7-CYANO-7-DEAZAGUANINE SYNTHASE"/>
    <property type="match status" value="1"/>
</dbReference>
<dbReference type="UniPathway" id="UPA00391"/>
<dbReference type="GO" id="GO:0005524">
    <property type="term" value="F:ATP binding"/>
    <property type="evidence" value="ECO:0007669"/>
    <property type="project" value="UniProtKB-UniRule"/>
</dbReference>
<evidence type="ECO:0000313" key="12">
    <source>
        <dbReference type="EMBL" id="SNZ06324.1"/>
    </source>
</evidence>
<evidence type="ECO:0000256" key="2">
    <source>
        <dbReference type="ARBA" id="ARBA00022598"/>
    </source>
</evidence>
<gene>
    <name evidence="11" type="primary">queC</name>
    <name evidence="12" type="ORF">SAMN06265182_0638</name>
</gene>
<evidence type="ECO:0000256" key="6">
    <source>
        <dbReference type="ARBA" id="ARBA00022833"/>
    </source>
</evidence>
<comment type="catalytic activity">
    <reaction evidence="10 11">
        <text>7-carboxy-7-carbaguanine + NH4(+) + 2 ATP = 7-cyano-7-carbaguanine + 2 AMP + 2 diphosphate + 2 H(+)</text>
        <dbReference type="Rhea" id="RHEA:27982"/>
        <dbReference type="ChEBI" id="CHEBI:15378"/>
        <dbReference type="ChEBI" id="CHEBI:28938"/>
        <dbReference type="ChEBI" id="CHEBI:30616"/>
        <dbReference type="ChEBI" id="CHEBI:33019"/>
        <dbReference type="ChEBI" id="CHEBI:45075"/>
        <dbReference type="ChEBI" id="CHEBI:61036"/>
        <dbReference type="ChEBI" id="CHEBI:456215"/>
        <dbReference type="EC" id="6.3.4.20"/>
    </reaction>
</comment>
<evidence type="ECO:0000256" key="4">
    <source>
        <dbReference type="ARBA" id="ARBA00022741"/>
    </source>
</evidence>
<evidence type="ECO:0000256" key="5">
    <source>
        <dbReference type="ARBA" id="ARBA00022785"/>
    </source>
</evidence>
<dbReference type="OrthoDB" id="9789567at2"/>
<organism evidence="12 13">
    <name type="scientific">Persephonella hydrogeniphila</name>
    <dbReference type="NCBI Taxonomy" id="198703"/>
    <lineage>
        <taxon>Bacteria</taxon>
        <taxon>Pseudomonadati</taxon>
        <taxon>Aquificota</taxon>
        <taxon>Aquificia</taxon>
        <taxon>Aquificales</taxon>
        <taxon>Hydrogenothermaceae</taxon>
        <taxon>Persephonella</taxon>
    </lineage>
</organism>
<keyword evidence="2 11" id="KW-0436">Ligase</keyword>
<dbReference type="HAMAP" id="MF_01633">
    <property type="entry name" value="QueC"/>
    <property type="match status" value="1"/>
</dbReference>
<protein>
    <recommendedName>
        <fullName evidence="9 11">7-cyano-7-deazaguanine synthase</fullName>
        <ecNumber evidence="9 11">6.3.4.20</ecNumber>
    </recommendedName>
    <alternativeName>
        <fullName evidence="11">7-cyano-7-carbaguanine synthase</fullName>
    </alternativeName>
    <alternativeName>
        <fullName evidence="11">PreQ(0) synthase</fullName>
    </alternativeName>
    <alternativeName>
        <fullName evidence="11">Queuosine biosynthesis protein QueC</fullName>
    </alternativeName>
</protein>
<dbReference type="GO" id="GO:0008616">
    <property type="term" value="P:tRNA queuosine(34) biosynthetic process"/>
    <property type="evidence" value="ECO:0007669"/>
    <property type="project" value="UniProtKB-UniRule"/>
</dbReference>
<evidence type="ECO:0000313" key="13">
    <source>
        <dbReference type="Proteomes" id="UP000219036"/>
    </source>
</evidence>